<keyword evidence="8" id="KW-1000">Mitochondrion outer membrane</keyword>
<dbReference type="InterPro" id="IPR001129">
    <property type="entry name" value="Membr-assoc_MAPEG"/>
</dbReference>
<comment type="subcellular location">
    <subcellularLocation>
        <location evidence="3">Endoplasmic reticulum membrane</location>
        <topology evidence="3">Multi-pass membrane protein</topology>
    </subcellularLocation>
    <subcellularLocation>
        <location evidence="2">Mitochondrion outer membrane</location>
    </subcellularLocation>
</comment>
<keyword evidence="19" id="KW-1185">Reference proteome</keyword>
<comment type="subunit">
    <text evidence="14">Homotrimer; The trimer binds only one molecule of glutathione.</text>
</comment>
<evidence type="ECO:0000256" key="11">
    <source>
        <dbReference type="ARBA" id="ARBA00022990"/>
    </source>
</evidence>
<evidence type="ECO:0000256" key="10">
    <source>
        <dbReference type="ARBA" id="ARBA00022989"/>
    </source>
</evidence>
<evidence type="ECO:0000256" key="6">
    <source>
        <dbReference type="ARBA" id="ARBA00022679"/>
    </source>
</evidence>
<dbReference type="GO" id="GO:0005789">
    <property type="term" value="C:endoplasmic reticulum membrane"/>
    <property type="evidence" value="ECO:0007669"/>
    <property type="project" value="UniProtKB-SubCell"/>
</dbReference>
<dbReference type="Gene3D" id="1.20.120.550">
    <property type="entry name" value="Membrane associated eicosanoid/glutathione metabolism-like domain"/>
    <property type="match status" value="1"/>
</dbReference>
<dbReference type="PANTHER" id="PTHR10689">
    <property type="entry name" value="MICROSOMAL GLUTATHIONE S-TRANSFERASE 1"/>
    <property type="match status" value="1"/>
</dbReference>
<evidence type="ECO:0000256" key="16">
    <source>
        <dbReference type="ARBA" id="ARBA00049385"/>
    </source>
</evidence>
<dbReference type="AlphaFoldDB" id="A0AAV0WZU9"/>
<dbReference type="GO" id="GO:0005741">
    <property type="term" value="C:mitochondrial outer membrane"/>
    <property type="evidence" value="ECO:0007669"/>
    <property type="project" value="UniProtKB-SubCell"/>
</dbReference>
<keyword evidence="11" id="KW-0007">Acetylation</keyword>
<dbReference type="GO" id="GO:0004364">
    <property type="term" value="F:glutathione transferase activity"/>
    <property type="evidence" value="ECO:0007669"/>
    <property type="project" value="UniProtKB-EC"/>
</dbReference>
<comment type="caution">
    <text evidence="18">The sequence shown here is derived from an EMBL/GenBank/DDBJ whole genome shotgun (WGS) entry which is preliminary data.</text>
</comment>
<evidence type="ECO:0000313" key="19">
    <source>
        <dbReference type="Proteomes" id="UP001160148"/>
    </source>
</evidence>
<dbReference type="FunFam" id="1.20.120.550:FF:000002">
    <property type="entry name" value="Microsomal glutathione S-transferase 1"/>
    <property type="match status" value="1"/>
</dbReference>
<feature type="transmembrane region" description="Helical" evidence="17">
    <location>
        <begin position="101"/>
        <end position="120"/>
    </location>
</feature>
<comment type="function">
    <text evidence="1">Conjugation of reduced glutathione to a wide number of exogenous and endogenous hydrophobic electrophiles.</text>
</comment>
<feature type="transmembrane region" description="Helical" evidence="17">
    <location>
        <begin position="14"/>
        <end position="33"/>
    </location>
</feature>
<evidence type="ECO:0000256" key="14">
    <source>
        <dbReference type="ARBA" id="ARBA00038540"/>
    </source>
</evidence>
<dbReference type="InterPro" id="IPR040162">
    <property type="entry name" value="MGST1-like"/>
</dbReference>
<dbReference type="EC" id="2.5.1.18" evidence="5"/>
<keyword evidence="7 17" id="KW-0812">Transmembrane</keyword>
<dbReference type="InterPro" id="IPR023352">
    <property type="entry name" value="MAPEG-like_dom_sf"/>
</dbReference>
<evidence type="ECO:0000256" key="15">
    <source>
        <dbReference type="ARBA" id="ARBA00039397"/>
    </source>
</evidence>
<evidence type="ECO:0000256" key="5">
    <source>
        <dbReference type="ARBA" id="ARBA00012452"/>
    </source>
</evidence>
<evidence type="ECO:0000256" key="3">
    <source>
        <dbReference type="ARBA" id="ARBA00004477"/>
    </source>
</evidence>
<dbReference type="SUPFAM" id="SSF161084">
    <property type="entry name" value="MAPEG domain-like"/>
    <property type="match status" value="1"/>
</dbReference>
<keyword evidence="13 17" id="KW-0472">Membrane</keyword>
<reference evidence="18 19" key="1">
    <citation type="submission" date="2023-01" db="EMBL/GenBank/DDBJ databases">
        <authorList>
            <person name="Whitehead M."/>
        </authorList>
    </citation>
    <scope>NUCLEOTIDE SEQUENCE [LARGE SCALE GENOMIC DNA]</scope>
</reference>
<keyword evidence="12" id="KW-0496">Mitochondrion</keyword>
<comment type="catalytic activity">
    <reaction evidence="16">
        <text>RX + glutathione = an S-substituted glutathione + a halide anion + H(+)</text>
        <dbReference type="Rhea" id="RHEA:16437"/>
        <dbReference type="ChEBI" id="CHEBI:15378"/>
        <dbReference type="ChEBI" id="CHEBI:16042"/>
        <dbReference type="ChEBI" id="CHEBI:17792"/>
        <dbReference type="ChEBI" id="CHEBI:57925"/>
        <dbReference type="ChEBI" id="CHEBI:90779"/>
        <dbReference type="EC" id="2.5.1.18"/>
    </reaction>
    <physiologicalReaction direction="left-to-right" evidence="16">
        <dbReference type="Rhea" id="RHEA:16438"/>
    </physiologicalReaction>
</comment>
<accession>A0AAV0WZU9</accession>
<dbReference type="EMBL" id="CARXXK010000003">
    <property type="protein sequence ID" value="CAI6361505.1"/>
    <property type="molecule type" value="Genomic_DNA"/>
</dbReference>
<dbReference type="PANTHER" id="PTHR10689:SF6">
    <property type="entry name" value="MICROSOMAL GLUTATHIONE S-TRANSFERASE 1"/>
    <property type="match status" value="1"/>
</dbReference>
<organism evidence="18 19">
    <name type="scientific">Macrosiphum euphorbiae</name>
    <name type="common">potato aphid</name>
    <dbReference type="NCBI Taxonomy" id="13131"/>
    <lineage>
        <taxon>Eukaryota</taxon>
        <taxon>Metazoa</taxon>
        <taxon>Ecdysozoa</taxon>
        <taxon>Arthropoda</taxon>
        <taxon>Hexapoda</taxon>
        <taxon>Insecta</taxon>
        <taxon>Pterygota</taxon>
        <taxon>Neoptera</taxon>
        <taxon>Paraneoptera</taxon>
        <taxon>Hemiptera</taxon>
        <taxon>Sternorrhyncha</taxon>
        <taxon>Aphidomorpha</taxon>
        <taxon>Aphidoidea</taxon>
        <taxon>Aphididae</taxon>
        <taxon>Macrosiphini</taxon>
        <taxon>Macrosiphum</taxon>
    </lineage>
</organism>
<sequence>MISFEVDEVLFRTYVFYTAILVLKVLAMAPLTAKQRFAKMVFANPEDAKMNPKSKVKYDDADIERVRRAHLNDLENIPLFIIVCFGYLLTIPNVYIATNLIRLFVASRIIHTIVYAVVVLPQPARGLSWFAGFATTLYMAVQVILSFV</sequence>
<keyword evidence="6" id="KW-0808">Transferase</keyword>
<evidence type="ECO:0000256" key="17">
    <source>
        <dbReference type="SAM" id="Phobius"/>
    </source>
</evidence>
<evidence type="ECO:0000256" key="12">
    <source>
        <dbReference type="ARBA" id="ARBA00023128"/>
    </source>
</evidence>
<feature type="transmembrane region" description="Helical" evidence="17">
    <location>
        <begin position="77"/>
        <end position="95"/>
    </location>
</feature>
<keyword evidence="10 17" id="KW-1133">Transmembrane helix</keyword>
<evidence type="ECO:0000256" key="8">
    <source>
        <dbReference type="ARBA" id="ARBA00022787"/>
    </source>
</evidence>
<proteinExistence type="inferred from homology"/>
<dbReference type="Pfam" id="PF01124">
    <property type="entry name" value="MAPEG"/>
    <property type="match status" value="1"/>
</dbReference>
<keyword evidence="9" id="KW-0256">Endoplasmic reticulum</keyword>
<evidence type="ECO:0000256" key="13">
    <source>
        <dbReference type="ARBA" id="ARBA00023136"/>
    </source>
</evidence>
<protein>
    <recommendedName>
        <fullName evidence="15">Microsomal glutathione S-transferase 1</fullName>
        <ecNumber evidence="5">2.5.1.18</ecNumber>
    </recommendedName>
</protein>
<evidence type="ECO:0000313" key="18">
    <source>
        <dbReference type="EMBL" id="CAI6361505.1"/>
    </source>
</evidence>
<name>A0AAV0WZU9_9HEMI</name>
<dbReference type="Proteomes" id="UP001160148">
    <property type="component" value="Unassembled WGS sequence"/>
</dbReference>
<evidence type="ECO:0000256" key="7">
    <source>
        <dbReference type="ARBA" id="ARBA00022692"/>
    </source>
</evidence>
<gene>
    <name evidence="18" type="ORF">MEUPH1_LOCUS16678</name>
</gene>
<comment type="similarity">
    <text evidence="4">Belongs to the MAPEG family.</text>
</comment>
<evidence type="ECO:0000256" key="4">
    <source>
        <dbReference type="ARBA" id="ARBA00010459"/>
    </source>
</evidence>
<evidence type="ECO:0000256" key="2">
    <source>
        <dbReference type="ARBA" id="ARBA00004294"/>
    </source>
</evidence>
<evidence type="ECO:0000256" key="1">
    <source>
        <dbReference type="ARBA" id="ARBA00003701"/>
    </source>
</evidence>
<evidence type="ECO:0000256" key="9">
    <source>
        <dbReference type="ARBA" id="ARBA00022824"/>
    </source>
</evidence>
<feature type="transmembrane region" description="Helical" evidence="17">
    <location>
        <begin position="127"/>
        <end position="147"/>
    </location>
</feature>